<feature type="transmembrane region" description="Helical" evidence="4">
    <location>
        <begin position="117"/>
        <end position="135"/>
    </location>
</feature>
<proteinExistence type="predicted"/>
<keyword evidence="3" id="KW-0902">Two-component regulatory system</keyword>
<dbReference type="PATRIC" id="fig|1353533.3.peg.4319"/>
<organism evidence="6 7">
    <name type="scientific">Pseudoalteromonas luteoviolacea (strain 2ta16)</name>
    <dbReference type="NCBI Taxonomy" id="1353533"/>
    <lineage>
        <taxon>Bacteria</taxon>
        <taxon>Pseudomonadati</taxon>
        <taxon>Pseudomonadota</taxon>
        <taxon>Gammaproteobacteria</taxon>
        <taxon>Alteromonadales</taxon>
        <taxon>Pseudoalteromonadaceae</taxon>
        <taxon>Pseudoalteromonas</taxon>
    </lineage>
</organism>
<feature type="transmembrane region" description="Helical" evidence="4">
    <location>
        <begin position="76"/>
        <end position="105"/>
    </location>
</feature>
<name>V4HTZ4_PSEL2</name>
<dbReference type="Gene3D" id="3.30.565.10">
    <property type="entry name" value="Histidine kinase-like ATPase, C-terminal domain"/>
    <property type="match status" value="1"/>
</dbReference>
<feature type="domain" description="Signal transduction histidine kinase subgroup 3 dimerisation and phosphoacceptor" evidence="5">
    <location>
        <begin position="186"/>
        <end position="251"/>
    </location>
</feature>
<dbReference type="PANTHER" id="PTHR24421:SF63">
    <property type="entry name" value="SENSOR HISTIDINE KINASE DESK"/>
    <property type="match status" value="1"/>
</dbReference>
<dbReference type="EMBL" id="AUSV01000115">
    <property type="protein sequence ID" value="ESP91374.1"/>
    <property type="molecule type" value="Genomic_DNA"/>
</dbReference>
<dbReference type="Pfam" id="PF07730">
    <property type="entry name" value="HisKA_3"/>
    <property type="match status" value="1"/>
</dbReference>
<dbReference type="Proteomes" id="UP000017820">
    <property type="component" value="Unassembled WGS sequence"/>
</dbReference>
<dbReference type="CDD" id="cd16917">
    <property type="entry name" value="HATPase_UhpB-NarQ-NarX-like"/>
    <property type="match status" value="1"/>
</dbReference>
<evidence type="ECO:0000313" key="7">
    <source>
        <dbReference type="Proteomes" id="UP000017820"/>
    </source>
</evidence>
<dbReference type="GO" id="GO:0016020">
    <property type="term" value="C:membrane"/>
    <property type="evidence" value="ECO:0007669"/>
    <property type="project" value="InterPro"/>
</dbReference>
<keyword evidence="4" id="KW-1133">Transmembrane helix</keyword>
<accession>V4HTZ4</accession>
<keyword evidence="2 6" id="KW-0418">Kinase</keyword>
<protein>
    <submittedName>
        <fullName evidence="6">Signal transduction histidine kinase</fullName>
    </submittedName>
</protein>
<gene>
    <name evidence="6" type="ORF">PL2TA16_00815</name>
</gene>
<dbReference type="AlphaFoldDB" id="V4HTZ4"/>
<dbReference type="InterPro" id="IPR011712">
    <property type="entry name" value="Sig_transdc_His_kin_sub3_dim/P"/>
</dbReference>
<dbReference type="GO" id="GO:0000155">
    <property type="term" value="F:phosphorelay sensor kinase activity"/>
    <property type="evidence" value="ECO:0007669"/>
    <property type="project" value="InterPro"/>
</dbReference>
<feature type="transmembrane region" description="Helical" evidence="4">
    <location>
        <begin position="142"/>
        <end position="160"/>
    </location>
</feature>
<keyword evidence="4" id="KW-0472">Membrane</keyword>
<evidence type="ECO:0000259" key="5">
    <source>
        <dbReference type="Pfam" id="PF07730"/>
    </source>
</evidence>
<dbReference type="InterPro" id="IPR050482">
    <property type="entry name" value="Sensor_HK_TwoCompSys"/>
</dbReference>
<dbReference type="Gene3D" id="1.20.5.1930">
    <property type="match status" value="1"/>
</dbReference>
<dbReference type="GO" id="GO:0046983">
    <property type="term" value="F:protein dimerization activity"/>
    <property type="evidence" value="ECO:0007669"/>
    <property type="project" value="InterPro"/>
</dbReference>
<evidence type="ECO:0000256" key="1">
    <source>
        <dbReference type="ARBA" id="ARBA00022679"/>
    </source>
</evidence>
<evidence type="ECO:0000313" key="6">
    <source>
        <dbReference type="EMBL" id="ESP91374.1"/>
    </source>
</evidence>
<dbReference type="InterPro" id="IPR036890">
    <property type="entry name" value="HATPase_C_sf"/>
</dbReference>
<evidence type="ECO:0000256" key="2">
    <source>
        <dbReference type="ARBA" id="ARBA00022777"/>
    </source>
</evidence>
<evidence type="ECO:0000256" key="4">
    <source>
        <dbReference type="SAM" id="Phobius"/>
    </source>
</evidence>
<evidence type="ECO:0000256" key="3">
    <source>
        <dbReference type="ARBA" id="ARBA00023012"/>
    </source>
</evidence>
<dbReference type="PANTHER" id="PTHR24421">
    <property type="entry name" value="NITRATE/NITRITE SENSOR PROTEIN NARX-RELATED"/>
    <property type="match status" value="1"/>
</dbReference>
<dbReference type="RefSeq" id="WP_023401166.1">
    <property type="nucleotide sequence ID" value="NZ_AUSV01000115.1"/>
</dbReference>
<sequence length="369" mass="41469">MRFRFGNSTHTMQLARHGRHLFANYGHLFFSVFYFFPLFRSFDSYTQTEVSIQVLAYLGFVYLYHKALNCPAKDVLRLIAWMAIICIFVTTLTPGTSTLFGYIGYFLGFCFIGPARWLMLLIQMIMIAVITVLLIDPHSWPYFIGPAVVISLGLFSFGVVEYKDRIHSNETRKNKEQIQQLAKIAERERIARDLHDLLGHSLSSISLKSELAGKFMAAGMLDKAENETKEVAMLARTALSEVREAVSGMKQLGLTAQLEVMASRLQDKGVEVHKVVECGPVTAEKESCLCFVAKEAITNVMKHSSAKHMHITLREEHNCHTLTFQDDGEVGDVVWGNGLLGIKSRVEELGGSMKWSTKHGCKLVAQLPI</sequence>
<dbReference type="SUPFAM" id="SSF55874">
    <property type="entry name" value="ATPase domain of HSP90 chaperone/DNA topoisomerase II/histidine kinase"/>
    <property type="match status" value="1"/>
</dbReference>
<keyword evidence="4" id="KW-0812">Transmembrane</keyword>
<reference evidence="6 7" key="1">
    <citation type="submission" date="2013-07" db="EMBL/GenBank/DDBJ databases">
        <title>Draft genome sequence of Pseudoalteromonas luteoviolacea 2ta16.</title>
        <authorList>
            <person name="Allen E.E."/>
            <person name="Azam F."/>
            <person name="Podell S."/>
        </authorList>
    </citation>
    <scope>NUCLEOTIDE SEQUENCE [LARGE SCALE GENOMIC DNA]</scope>
    <source>
        <strain evidence="6 7">2ta16</strain>
    </source>
</reference>
<keyword evidence="1" id="KW-0808">Transferase</keyword>
<comment type="caution">
    <text evidence="6">The sequence shown here is derived from an EMBL/GenBank/DDBJ whole genome shotgun (WGS) entry which is preliminary data.</text>
</comment>
<feature type="transmembrane region" description="Helical" evidence="4">
    <location>
        <begin position="21"/>
        <end position="39"/>
    </location>
</feature>